<dbReference type="Proteomes" id="UP000053091">
    <property type="component" value="Unassembled WGS sequence"/>
</dbReference>
<gene>
    <name evidence="1" type="ORF">TBC1_11773</name>
</gene>
<evidence type="ECO:0000313" key="2">
    <source>
        <dbReference type="Proteomes" id="UP000053091"/>
    </source>
</evidence>
<keyword evidence="2" id="KW-1185">Reference proteome</keyword>
<evidence type="ECO:0000313" key="1">
    <source>
        <dbReference type="EMBL" id="GAP42641.1"/>
    </source>
</evidence>
<sequence length="110" mass="12197">MIAGMHKVIADISSLRPGTYLLSPEAGELQRNKMAVINRPDNPMLQTASLKRIILSLKQFFIVIRSAESGFRCVYWSNPGEYKSGPGIDKSCSTPLFIQANFIIILTVNP</sequence>
<dbReference type="EMBL" id="DF968182">
    <property type="protein sequence ID" value="GAP42641.1"/>
    <property type="molecule type" value="Genomic_DNA"/>
</dbReference>
<organism evidence="1">
    <name type="scientific">Lentimicrobium saccharophilum</name>
    <dbReference type="NCBI Taxonomy" id="1678841"/>
    <lineage>
        <taxon>Bacteria</taxon>
        <taxon>Pseudomonadati</taxon>
        <taxon>Bacteroidota</taxon>
        <taxon>Bacteroidia</taxon>
        <taxon>Bacteroidales</taxon>
        <taxon>Lentimicrobiaceae</taxon>
        <taxon>Lentimicrobium</taxon>
    </lineage>
</organism>
<reference evidence="1" key="1">
    <citation type="journal article" date="2015" name="Genome Announc.">
        <title>Draft Genome Sequence of Bacteroidales Strain TBC1, a Novel Isolate from a Methanogenic Wastewater Treatment System.</title>
        <authorList>
            <person name="Tourlousse D.M."/>
            <person name="Matsuura N."/>
            <person name="Sun L."/>
            <person name="Toyonaga M."/>
            <person name="Kuroda K."/>
            <person name="Ohashi A."/>
            <person name="Cruz R."/>
            <person name="Yamaguchi T."/>
            <person name="Sekiguchi Y."/>
        </authorList>
    </citation>
    <scope>NUCLEOTIDE SEQUENCE [LARGE SCALE GENOMIC DNA]</scope>
    <source>
        <strain evidence="1">TBC1</strain>
    </source>
</reference>
<proteinExistence type="predicted"/>
<name>A0A0S7BYB8_9BACT</name>
<dbReference type="AlphaFoldDB" id="A0A0S7BYB8"/>
<accession>A0A0S7BYB8</accession>
<protein>
    <submittedName>
        <fullName evidence="1">Uncharacterized protein</fullName>
    </submittedName>
</protein>